<protein>
    <submittedName>
        <fullName evidence="2">Uncharacterized protein</fullName>
    </submittedName>
</protein>
<proteinExistence type="predicted"/>
<feature type="non-terminal residue" evidence="2">
    <location>
        <position position="139"/>
    </location>
</feature>
<gene>
    <name evidence="2" type="primary">PARPA_02290.1 scaffold 3697</name>
</gene>
<evidence type="ECO:0000313" key="3">
    <source>
        <dbReference type="Proteomes" id="UP000054107"/>
    </source>
</evidence>
<feature type="region of interest" description="Disordered" evidence="1">
    <location>
        <begin position="65"/>
        <end position="93"/>
    </location>
</feature>
<name>A0A0B7MSC3_9FUNG</name>
<evidence type="ECO:0000313" key="2">
    <source>
        <dbReference type="EMBL" id="CEP08891.1"/>
    </source>
</evidence>
<feature type="compositionally biased region" description="Basic residues" evidence="1">
    <location>
        <begin position="68"/>
        <end position="80"/>
    </location>
</feature>
<organism evidence="2 3">
    <name type="scientific">Parasitella parasitica</name>
    <dbReference type="NCBI Taxonomy" id="35722"/>
    <lineage>
        <taxon>Eukaryota</taxon>
        <taxon>Fungi</taxon>
        <taxon>Fungi incertae sedis</taxon>
        <taxon>Mucoromycota</taxon>
        <taxon>Mucoromycotina</taxon>
        <taxon>Mucoromycetes</taxon>
        <taxon>Mucorales</taxon>
        <taxon>Mucorineae</taxon>
        <taxon>Mucoraceae</taxon>
        <taxon>Parasitella</taxon>
    </lineage>
</organism>
<dbReference type="Proteomes" id="UP000054107">
    <property type="component" value="Unassembled WGS sequence"/>
</dbReference>
<sequence>MSDTENNQAMEVYQMFQSLSTFEESSTPVSTNVADEALPLRKKQKKTARLELPLVEKRLKRTYTPAARKSKTSTRVKKMLARNNNDEPKIDDTTPSEAFFNSVRMAAKWEEKKYDYVDAYLASICNGLPLKNAVDPAAA</sequence>
<dbReference type="EMBL" id="LN720493">
    <property type="protein sequence ID" value="CEP08891.1"/>
    <property type="molecule type" value="Genomic_DNA"/>
</dbReference>
<evidence type="ECO:0000256" key="1">
    <source>
        <dbReference type="SAM" id="MobiDB-lite"/>
    </source>
</evidence>
<accession>A0A0B7MSC3</accession>
<reference evidence="2 3" key="1">
    <citation type="submission" date="2014-09" db="EMBL/GenBank/DDBJ databases">
        <authorList>
            <person name="Ellenberger Sabrina"/>
        </authorList>
    </citation>
    <scope>NUCLEOTIDE SEQUENCE [LARGE SCALE GENOMIC DNA]</scope>
    <source>
        <strain evidence="2 3">CBS 412.66</strain>
    </source>
</reference>
<keyword evidence="3" id="KW-1185">Reference proteome</keyword>
<dbReference type="AlphaFoldDB" id="A0A0B7MSC3"/>